<feature type="compositionally biased region" description="Polar residues" evidence="1">
    <location>
        <begin position="138"/>
        <end position="148"/>
    </location>
</feature>
<feature type="compositionally biased region" description="Polar residues" evidence="1">
    <location>
        <begin position="42"/>
        <end position="52"/>
    </location>
</feature>
<feature type="region of interest" description="Disordered" evidence="1">
    <location>
        <begin position="103"/>
        <end position="160"/>
    </location>
</feature>
<proteinExistence type="predicted"/>
<protein>
    <submittedName>
        <fullName evidence="2">Uncharacterized protein</fullName>
    </submittedName>
</protein>
<evidence type="ECO:0000313" key="2">
    <source>
        <dbReference type="EMBL" id="KAF4469042.1"/>
    </source>
</evidence>
<gene>
    <name evidence="2" type="ORF">FALBO_4059</name>
</gene>
<feature type="region of interest" description="Disordered" evidence="1">
    <location>
        <begin position="42"/>
        <end position="85"/>
    </location>
</feature>
<name>A0A8H4LGL3_9HYPO</name>
<evidence type="ECO:0000313" key="3">
    <source>
        <dbReference type="Proteomes" id="UP000554235"/>
    </source>
</evidence>
<accession>A0A8H4LGL3</accession>
<sequence length="160" mass="17067">MNAHPSVPSLRDASRLLECTNKPSRQTSLQPPGTIHIQLAQDNRTLRLSGSADTAPHPTSARLSSAPAPKRAISASPNCPFGELSPTDLMQPVAISLRRFQDVPDPRYHPGHPASPGPFRSCSQIDRVGGPRRRFATATHSFGPNNVSAIALTKPPQAAS</sequence>
<organism evidence="2 3">
    <name type="scientific">Fusarium albosuccineum</name>
    <dbReference type="NCBI Taxonomy" id="1237068"/>
    <lineage>
        <taxon>Eukaryota</taxon>
        <taxon>Fungi</taxon>
        <taxon>Dikarya</taxon>
        <taxon>Ascomycota</taxon>
        <taxon>Pezizomycotina</taxon>
        <taxon>Sordariomycetes</taxon>
        <taxon>Hypocreomycetidae</taxon>
        <taxon>Hypocreales</taxon>
        <taxon>Nectriaceae</taxon>
        <taxon>Fusarium</taxon>
        <taxon>Fusarium decemcellulare species complex</taxon>
    </lineage>
</organism>
<evidence type="ECO:0000256" key="1">
    <source>
        <dbReference type="SAM" id="MobiDB-lite"/>
    </source>
</evidence>
<dbReference type="AlphaFoldDB" id="A0A8H4LGL3"/>
<keyword evidence="3" id="KW-1185">Reference proteome</keyword>
<dbReference type="EMBL" id="JAADYS010000527">
    <property type="protein sequence ID" value="KAF4469042.1"/>
    <property type="molecule type" value="Genomic_DNA"/>
</dbReference>
<comment type="caution">
    <text evidence="2">The sequence shown here is derived from an EMBL/GenBank/DDBJ whole genome shotgun (WGS) entry which is preliminary data.</text>
</comment>
<dbReference type="Proteomes" id="UP000554235">
    <property type="component" value="Unassembled WGS sequence"/>
</dbReference>
<reference evidence="2 3" key="1">
    <citation type="submission" date="2020-01" db="EMBL/GenBank/DDBJ databases">
        <title>Identification and distribution of gene clusters putatively required for synthesis of sphingolipid metabolism inhibitors in phylogenetically diverse species of the filamentous fungus Fusarium.</title>
        <authorList>
            <person name="Kim H.-S."/>
            <person name="Busman M."/>
            <person name="Brown D.W."/>
            <person name="Divon H."/>
            <person name="Uhlig S."/>
            <person name="Proctor R.H."/>
        </authorList>
    </citation>
    <scope>NUCLEOTIDE SEQUENCE [LARGE SCALE GENOMIC DNA]</scope>
    <source>
        <strain evidence="2 3">NRRL 20459</strain>
    </source>
</reference>